<organism evidence="2 3">
    <name type="scientific">Blastococcus xanthinilyticus</name>
    <dbReference type="NCBI Taxonomy" id="1564164"/>
    <lineage>
        <taxon>Bacteria</taxon>
        <taxon>Bacillati</taxon>
        <taxon>Actinomycetota</taxon>
        <taxon>Actinomycetes</taxon>
        <taxon>Geodermatophilales</taxon>
        <taxon>Geodermatophilaceae</taxon>
        <taxon>Blastococcus</taxon>
    </lineage>
</organism>
<dbReference type="PANTHER" id="PTHR21248:SF22">
    <property type="entry name" value="PHOSPHOLIPASE D"/>
    <property type="match status" value="1"/>
</dbReference>
<dbReference type="Pfam" id="PF13091">
    <property type="entry name" value="PLDc_2"/>
    <property type="match status" value="2"/>
</dbReference>
<dbReference type="AlphaFoldDB" id="A0A5S5D1C8"/>
<dbReference type="PROSITE" id="PS50035">
    <property type="entry name" value="PLD"/>
    <property type="match status" value="1"/>
</dbReference>
<dbReference type="PANTHER" id="PTHR21248">
    <property type="entry name" value="CARDIOLIPIN SYNTHASE"/>
    <property type="match status" value="1"/>
</dbReference>
<dbReference type="Proteomes" id="UP000322499">
    <property type="component" value="Unassembled WGS sequence"/>
</dbReference>
<gene>
    <name evidence="2" type="ORF">BD833_104290</name>
</gene>
<dbReference type="GO" id="GO:0032049">
    <property type="term" value="P:cardiolipin biosynthetic process"/>
    <property type="evidence" value="ECO:0007669"/>
    <property type="project" value="UniProtKB-ARBA"/>
</dbReference>
<feature type="domain" description="PLD phosphodiesterase" evidence="1">
    <location>
        <begin position="305"/>
        <end position="332"/>
    </location>
</feature>
<protein>
    <submittedName>
        <fullName evidence="2">Cardiolipin synthase</fullName>
    </submittedName>
</protein>
<proteinExistence type="predicted"/>
<evidence type="ECO:0000259" key="1">
    <source>
        <dbReference type="PROSITE" id="PS50035"/>
    </source>
</evidence>
<sequence>MTERTGTGSRGRQMLEQLVGVPFSEGNRVDVLKDGDQSFPAMLAGIAAARRSIDLLWFVWGGGAVSHEVAGALAARARDGVRVRIVLDGYGATHMDRDDLRRLRSAGCTVAFYRPIPSIRPTVWNLRTHRRAMVCDETVGFTGGIGIDQPWSGDGSSPGNWRDTSYRVQGPAVAGLRSAFTAAWMQAQVRLEGGVVSDADRFPELGLAGSTPVQVLRTPSQPGWSEAAVAIAALLHSARDRVRVTSPYIRLPRWLRRLVVETAGRGVRVQVLVGGPHVQRPSVHLQGELDFQPLLDAGVELWRYQPSLLHSKIVTVDGAIAMVGTTNFDTRSLALNEQVCLLLDDRVVTGLLDDHFDEDLARSARVRPEEWRSRGLRRRALEVAADVVGRPLRGWGAIGLAGRPS</sequence>
<keyword evidence="3" id="KW-1185">Reference proteome</keyword>
<dbReference type="SUPFAM" id="SSF56024">
    <property type="entry name" value="Phospholipase D/nuclease"/>
    <property type="match status" value="2"/>
</dbReference>
<dbReference type="InterPro" id="IPR025202">
    <property type="entry name" value="PLD-like_dom"/>
</dbReference>
<comment type="caution">
    <text evidence="2">The sequence shown here is derived from an EMBL/GenBank/DDBJ whole genome shotgun (WGS) entry which is preliminary data.</text>
</comment>
<evidence type="ECO:0000313" key="3">
    <source>
        <dbReference type="Proteomes" id="UP000322499"/>
    </source>
</evidence>
<name>A0A5S5D1C8_9ACTN</name>
<dbReference type="EMBL" id="VNHW01000004">
    <property type="protein sequence ID" value="TYP88582.1"/>
    <property type="molecule type" value="Genomic_DNA"/>
</dbReference>
<dbReference type="GO" id="GO:0030572">
    <property type="term" value="F:phosphatidyltransferase activity"/>
    <property type="evidence" value="ECO:0007669"/>
    <property type="project" value="UniProtKB-ARBA"/>
</dbReference>
<accession>A0A5S5D1C8</accession>
<dbReference type="RefSeq" id="WP_166532695.1">
    <property type="nucleotide sequence ID" value="NZ_VNHW01000004.1"/>
</dbReference>
<dbReference type="Gene3D" id="3.30.870.10">
    <property type="entry name" value="Endonuclease Chain A"/>
    <property type="match status" value="2"/>
</dbReference>
<evidence type="ECO:0000313" key="2">
    <source>
        <dbReference type="EMBL" id="TYP88582.1"/>
    </source>
</evidence>
<dbReference type="CDD" id="cd09110">
    <property type="entry name" value="PLDc_CLS_1"/>
    <property type="match status" value="1"/>
</dbReference>
<dbReference type="InterPro" id="IPR001736">
    <property type="entry name" value="PLipase_D/transphosphatidylase"/>
</dbReference>
<reference evidence="2 3" key="1">
    <citation type="submission" date="2019-07" db="EMBL/GenBank/DDBJ databases">
        <title>Genomic Encyclopedia of Archaeal and Bacterial Type Strains, Phase II (KMG-II): from individual species to whole genera.</title>
        <authorList>
            <person name="Goeker M."/>
        </authorList>
    </citation>
    <scope>NUCLEOTIDE SEQUENCE [LARGE SCALE GENOMIC DNA]</scope>
    <source>
        <strain evidence="2 3">DSM 46842</strain>
    </source>
</reference>